<dbReference type="GO" id="GO:0034198">
    <property type="term" value="P:cellular response to amino acid starvation"/>
    <property type="evidence" value="ECO:0007669"/>
    <property type="project" value="TreeGrafter"/>
</dbReference>
<dbReference type="PROSITE" id="PS50077">
    <property type="entry name" value="HEAT_REPEAT"/>
    <property type="match status" value="4"/>
</dbReference>
<dbReference type="GO" id="GO:0006417">
    <property type="term" value="P:regulation of translation"/>
    <property type="evidence" value="ECO:0007669"/>
    <property type="project" value="TreeGrafter"/>
</dbReference>
<dbReference type="EMBL" id="AP019302">
    <property type="protein sequence ID" value="BBH06770.1"/>
    <property type="molecule type" value="Genomic_DNA"/>
</dbReference>
<dbReference type="GO" id="GO:0019887">
    <property type="term" value="F:protein kinase regulator activity"/>
    <property type="evidence" value="ECO:0007669"/>
    <property type="project" value="TreeGrafter"/>
</dbReference>
<dbReference type="InterPro" id="IPR021133">
    <property type="entry name" value="HEAT_type_2"/>
</dbReference>
<dbReference type="InterPro" id="IPR011989">
    <property type="entry name" value="ARM-like"/>
</dbReference>
<feature type="repeat" description="HEAT" evidence="3">
    <location>
        <begin position="1881"/>
        <end position="1918"/>
    </location>
</feature>
<dbReference type="SUPFAM" id="SSF48431">
    <property type="entry name" value="Lipovitellin-phosvitin complex, superhelical domain"/>
    <property type="match status" value="1"/>
</dbReference>
<feature type="repeat" description="HEAT" evidence="3">
    <location>
        <begin position="2145"/>
        <end position="2183"/>
    </location>
</feature>
<feature type="repeat" description="HEAT" evidence="3">
    <location>
        <begin position="1415"/>
        <end position="1453"/>
    </location>
</feature>
<dbReference type="PANTHER" id="PTHR23346:SF7">
    <property type="entry name" value="STALLED RIBOSOME SENSOR GCN1"/>
    <property type="match status" value="1"/>
</dbReference>
<dbReference type="SMART" id="SM01349">
    <property type="entry name" value="TOG"/>
    <property type="match status" value="1"/>
</dbReference>
<proteinExistence type="inferred from homology"/>
<dbReference type="Pfam" id="PF24987">
    <property type="entry name" value="HEAT_EF3_N"/>
    <property type="match status" value="2"/>
</dbReference>
<evidence type="ECO:0000256" key="1">
    <source>
        <dbReference type="ARBA" id="ARBA00007366"/>
    </source>
</evidence>
<dbReference type="FunFam" id="1.25.10.10:FF:000162">
    <property type="entry name" value="GCN1, eIF2 alpha kinase activator homolog"/>
    <property type="match status" value="1"/>
</dbReference>
<keyword evidence="2" id="KW-0677">Repeat</keyword>
<dbReference type="SUPFAM" id="SSF48371">
    <property type="entry name" value="ARM repeat"/>
    <property type="match status" value="3"/>
</dbReference>
<dbReference type="FunFam" id="1.25.10.10:FF:000090">
    <property type="entry name" value="eIF-2-alpha kinase activator GCN1"/>
    <property type="match status" value="1"/>
</dbReference>
<feature type="region of interest" description="Disordered" evidence="4">
    <location>
        <begin position="737"/>
        <end position="788"/>
    </location>
</feature>
<evidence type="ECO:0000256" key="4">
    <source>
        <dbReference type="SAM" id="MobiDB-lite"/>
    </source>
</evidence>
<comment type="similarity">
    <text evidence="1">Belongs to the GCN1 family.</text>
</comment>
<feature type="repeat" description="HEAT" evidence="3">
    <location>
        <begin position="1535"/>
        <end position="1573"/>
    </location>
</feature>
<accession>A0A4Y1RR47</accession>
<reference evidence="6" key="1">
    <citation type="journal article" date="2019" name="Science">
        <title>Mutation of a bHLH transcription factor allowed almond domestication.</title>
        <authorList>
            <person name="Sanchez-Perez R."/>
            <person name="Pavan S."/>
            <person name="Mazzeo R."/>
            <person name="Moldovan C."/>
            <person name="Aiese Cigliano R."/>
            <person name="Del Cueto J."/>
            <person name="Ricciardi F."/>
            <person name="Lotti C."/>
            <person name="Ricciardi L."/>
            <person name="Dicenta F."/>
            <person name="Lopez-Marques R.L."/>
            <person name="Lindberg Moller B."/>
        </authorList>
    </citation>
    <scope>NUCLEOTIDE SEQUENCE</scope>
</reference>
<organism evidence="6">
    <name type="scientific">Prunus dulcis</name>
    <name type="common">Almond</name>
    <name type="synonym">Amygdalus dulcis</name>
    <dbReference type="NCBI Taxonomy" id="3755"/>
    <lineage>
        <taxon>Eukaryota</taxon>
        <taxon>Viridiplantae</taxon>
        <taxon>Streptophyta</taxon>
        <taxon>Embryophyta</taxon>
        <taxon>Tracheophyta</taxon>
        <taxon>Spermatophyta</taxon>
        <taxon>Magnoliopsida</taxon>
        <taxon>eudicotyledons</taxon>
        <taxon>Gunneridae</taxon>
        <taxon>Pentapetalae</taxon>
        <taxon>rosids</taxon>
        <taxon>fabids</taxon>
        <taxon>Rosales</taxon>
        <taxon>Rosaceae</taxon>
        <taxon>Amygdaloideae</taxon>
        <taxon>Amygdaleae</taxon>
        <taxon>Prunus</taxon>
    </lineage>
</organism>
<dbReference type="GO" id="GO:0005829">
    <property type="term" value="C:cytosol"/>
    <property type="evidence" value="ECO:0007669"/>
    <property type="project" value="TreeGrafter"/>
</dbReference>
<dbReference type="PANTHER" id="PTHR23346">
    <property type="entry name" value="TRANSLATIONAL ACTIVATOR GCN1-RELATED"/>
    <property type="match status" value="1"/>
</dbReference>
<dbReference type="Pfam" id="PF24993">
    <property type="entry name" value="GNC1_N"/>
    <property type="match status" value="1"/>
</dbReference>
<evidence type="ECO:0000313" key="6">
    <source>
        <dbReference type="EMBL" id="BBH06770.1"/>
    </source>
</evidence>
<evidence type="ECO:0000259" key="5">
    <source>
        <dbReference type="SMART" id="SM01349"/>
    </source>
</evidence>
<feature type="domain" description="TOG" evidence="5">
    <location>
        <begin position="1361"/>
        <end position="1594"/>
    </location>
</feature>
<dbReference type="Pfam" id="PF24984">
    <property type="entry name" value="HEAT_EF3_GNC1"/>
    <property type="match status" value="1"/>
</dbReference>
<dbReference type="Pfam" id="PF13513">
    <property type="entry name" value="HEAT_EZ"/>
    <property type="match status" value="1"/>
</dbReference>
<dbReference type="Gene3D" id="1.25.10.10">
    <property type="entry name" value="Leucine-rich Repeat Variant"/>
    <property type="match status" value="8"/>
</dbReference>
<dbReference type="Pfam" id="PF23271">
    <property type="entry name" value="HEAT_GCN1"/>
    <property type="match status" value="1"/>
</dbReference>
<feature type="compositionally biased region" description="Basic and acidic residues" evidence="4">
    <location>
        <begin position="758"/>
        <end position="788"/>
    </location>
</feature>
<dbReference type="InterPro" id="IPR034085">
    <property type="entry name" value="TOG"/>
</dbReference>
<protein>
    <submittedName>
        <fullName evidence="6">ILITYHIA</fullName>
    </submittedName>
</protein>
<dbReference type="Pfam" id="PF25786">
    <property type="entry name" value="HEAT_GCN1_C"/>
    <property type="match status" value="1"/>
</dbReference>
<dbReference type="InterPro" id="IPR057546">
    <property type="entry name" value="HEAT_GCN1"/>
</dbReference>
<name>A0A4Y1RR47_PRUDU</name>
<evidence type="ECO:0000256" key="3">
    <source>
        <dbReference type="PROSITE-ProRule" id="PRU00103"/>
    </source>
</evidence>
<gene>
    <name evidence="6" type="ORF">Prudu_018506</name>
</gene>
<sequence length="2542" mass="277355">MGSTRPFPMATPTESLLTIAGSVSTPSTRKRVRIFRDEISSILNNSEMGTEPALLLVDIIIKTLYIYDDRGSRKAVDDIITKGLQEVAFMKSFAAALVQVMERQVRVQSHVGCYRLLQWSCLLFSKSNFATVSKNALCKVATVQASLIHIVMQRSFPPDIYKMYIEELKDARIPYKDSPELIWLLMEFSSTSSKLSSLFEQCKPMFLDIYLKAILNAREKPAKGLSEAFHPLFRHMLHEDFQNIVLPSAVKMLKRNPEIVLESVGILLNSVNLDLSKYAIEILSVALPQARHADEGRRVGALAIIRCLSQKSSNPDALEAMFNAVKSVIGGSEGRLTFPYQRIGMINALQEMCNAPDGKHLNSLSQTLCSFLLSCYKDEGNEEVKLAILSALGLWAARSADAIQSDVVLFFSSGLKEKEALRRGHLRCLRAICKNTDAVFRISSLLEPLIQLVKTGFTKAAQRLDGIYALLLVVKIAAVDIKAEETVVKDKIWSLISQNEPSLVPISMASKMLTEDCMACVDLLEVMLVEHLQRVLDSFSLRLLSQRNFVFQIQDNSLDTQVPFLPSVEVSVKALVVISSAALPAAQGHQCEFYSVHIIHTLLELQREMQFGGGCKNVCIHAVFDVISNILADVENLCKTLLGPMWLSSSNSFEQQAAISSLSTLMSIAPGETHAEFEKHLKSLPYRYSHDTLSENDVQIFHTPEGLLSSEQGVYIAESVAAKNMKQAKGRFRMYEDATDHGGSNHSAKVEPANGSTGKRETGKSAKKPDKGRTAKEEARELQLREESSIREKVQEIQKNLSSILKALGEMAIANPIFAHSQLPSLVNYVDPLLRSPIVNDVAFETVVKLARCTAPPLCNWALDIATALRLVVTEEVRLVGDMIASVGEAEANEKPYLSLFERIINGLSVSCKSGPLPVDSFTFVFPIMERILLCSKKTGLHDDVLRILYLHMDPLLPLPRLRMISVLYHVLGVVPAYQASVGPALNELCLGLRPDEVAPALYGVYAKDVHVRMACLSAVKCIPAVASRSLPQNVEVATSIWVALHDPEKSVAEAAEDLWDRYGYDFGTDYSGLFKALSHINYNVRFAAAEALAAALDECPDTIQESLSTLFSVYIRDAGLTEDNVDAGWLGRQGVALALHSSADVLRTKDLPVVMTFLISRALADPNADVRGRMITAGIMIIDKHGRDNVSLLFPIFENYLNKKASDEEKYDLVREGVVIFTGALAKHLAKDDPKVHTVVEKLLDVLNTPSEAVQRAVSACLSPLMQSKQDDGPALVSRLLDKLMKSDKYGERRGAAFGLAGVVKGFGISCLKKYGIVTLLQEGVLQNVVKELCLDLSVSANHLDDYLNLREGAECAARAMMSQLSAQGVKLVLPSLLKGLEDKAWRTKQSSVQLLGAMAYCAPQQLSQCLPKIVPKLTEVLTDTHPKVQSAGQTALQQVGSVIKNPEIASLVPTLLLGLTDPNDYTKYSLDILLQTTFINTIDAPSLALLVPIVHRGLRERSAETKKKAAQIVGNMCSLVTEPKDMIPYIGLLLPEVKKVLVDPIPEVRSVAARALGSLIRGMGEDHFPDLVPWLFDTLKSDNSNVERSGAAQGLSEVLAALGTKYFEHVLPDVIRNCSHQKASVRDGYLTLFKYLPRSLGVQFQNYLQQVLPSILDGLADENESVREAALGAGHVLVEHYATTSLPLLLPAVEDGIFNDSWRIRQSSVELLGDLLFKVAGTSGKALLEGGSDDEGASTEAHGRAIIEVLGREKRDEVLAALYMVRTDVSLSVRQAALHVWKTIVANTPKTLKEIMPVLMNTLIASLASSSSERRQVAGRSLGELVRKLGERVLPLIIPILSQGLKDSDTSRRQGVCIGLSEVMASAGKNQLLSFMDELIPTIRTALSDSMPEVRESAGLAFSTLYKSAGLQAIDEIVPTLLRALEDDQTSDTALDGLKQILSVRITAVLPHILPKLVHLPLTAFNAHALGAVAEVAGPGLNSHLGTVIPALLSAMGADEKEVQTLAREAAETVVLVIDEEGVESLISELVRAVSDSQASIRRSSSYLIGYFFKNSKLYLVDEAPNMISTLIVLLSDSDSATVAISWEALSRVVSSVPKEVLPSYIKLVRDAVSTSRDKERRKKKGGPILIPGFCLPKALQPLLPIFLQGLISGSAELREQAALGLGELIEVTSEQALKEFVIPITGPLIRIIGDRFPWQVKSAILSTLAIMIRKGGMALKPFLPQLQTTFVKCLQDNTRIVRSSAALALGKLSALSTRVDPLVGDLLSSLQASDSGVREASLSALEGVLKHAGKSLSSAVRTRVYLHLKDLIRNDDDQVRISAASILGITSQYVEDDQLSELLQELSNLPLSLSWSARHGSILTISSMLRHNPSVICTSPEFPSILDQLKSALTDEKFPLRETSTKAFGRLLIHKFRSDPSNSSVHSDIISSLVSALHDDSSEVRRKALSAIKAGSKENSSAILAHMNIIGPALAECLKDGSTPVRLAAERCALHAFQLTKGPENVQAAQKFITGLDARRISKIPENSDDSDSEGLASG</sequence>
<dbReference type="InterPro" id="IPR016024">
    <property type="entry name" value="ARM-type_fold"/>
</dbReference>
<evidence type="ECO:0000256" key="2">
    <source>
        <dbReference type="ARBA" id="ARBA00022737"/>
    </source>
</evidence>
<dbReference type="InterPro" id="IPR056810">
    <property type="entry name" value="GNC1-like_N"/>
</dbReference>
<dbReference type="InterPro" id="IPR011030">
    <property type="entry name" value="Lipovitellin_superhlx_dom"/>
</dbReference>